<feature type="domain" description="Endonuclease GajA/Old nuclease/RecF-like AAA" evidence="1">
    <location>
        <begin position="39"/>
        <end position="352"/>
    </location>
</feature>
<evidence type="ECO:0000313" key="3">
    <source>
        <dbReference type="Proteomes" id="UP000317369"/>
    </source>
</evidence>
<gene>
    <name evidence="2" type="ORF">KS4_36260</name>
</gene>
<dbReference type="AlphaFoldDB" id="A0A517YZE6"/>
<dbReference type="OrthoDB" id="308933at2"/>
<protein>
    <recommendedName>
        <fullName evidence="1">Endonuclease GajA/Old nuclease/RecF-like AAA domain-containing protein</fullName>
    </recommendedName>
</protein>
<dbReference type="SUPFAM" id="SSF52540">
    <property type="entry name" value="P-loop containing nucleoside triphosphate hydrolases"/>
    <property type="match status" value="1"/>
</dbReference>
<dbReference type="Pfam" id="PF13175">
    <property type="entry name" value="AAA_15"/>
    <property type="match status" value="1"/>
</dbReference>
<dbReference type="PANTHER" id="PTHR43581:SF4">
    <property type="entry name" value="ATP_GTP PHOSPHATASE"/>
    <property type="match status" value="1"/>
</dbReference>
<dbReference type="InterPro" id="IPR041685">
    <property type="entry name" value="AAA_GajA/Old/RecF-like"/>
</dbReference>
<evidence type="ECO:0000313" key="2">
    <source>
        <dbReference type="EMBL" id="QDU35543.1"/>
    </source>
</evidence>
<proteinExistence type="predicted"/>
<dbReference type="KEGG" id="pcor:KS4_36260"/>
<dbReference type="InterPro" id="IPR027417">
    <property type="entry name" value="P-loop_NTPase"/>
</dbReference>
<dbReference type="Gene3D" id="3.40.50.300">
    <property type="entry name" value="P-loop containing nucleotide triphosphate hydrolases"/>
    <property type="match status" value="1"/>
</dbReference>
<reference evidence="2 3" key="1">
    <citation type="submission" date="2019-02" db="EMBL/GenBank/DDBJ databases">
        <title>Deep-cultivation of Planctomycetes and their phenomic and genomic characterization uncovers novel biology.</title>
        <authorList>
            <person name="Wiegand S."/>
            <person name="Jogler M."/>
            <person name="Boedeker C."/>
            <person name="Pinto D."/>
            <person name="Vollmers J."/>
            <person name="Rivas-Marin E."/>
            <person name="Kohn T."/>
            <person name="Peeters S.H."/>
            <person name="Heuer A."/>
            <person name="Rast P."/>
            <person name="Oberbeckmann S."/>
            <person name="Bunk B."/>
            <person name="Jeske O."/>
            <person name="Meyerdierks A."/>
            <person name="Storesund J.E."/>
            <person name="Kallscheuer N."/>
            <person name="Luecker S."/>
            <person name="Lage O.M."/>
            <person name="Pohl T."/>
            <person name="Merkel B.J."/>
            <person name="Hornburger P."/>
            <person name="Mueller R.-W."/>
            <person name="Bruemmer F."/>
            <person name="Labrenz M."/>
            <person name="Spormann A.M."/>
            <person name="Op den Camp H."/>
            <person name="Overmann J."/>
            <person name="Amann R."/>
            <person name="Jetten M.S.M."/>
            <person name="Mascher T."/>
            <person name="Medema M.H."/>
            <person name="Devos D.P."/>
            <person name="Kaster A.-K."/>
            <person name="Ovreas L."/>
            <person name="Rohde M."/>
            <person name="Galperin M.Y."/>
            <person name="Jogler C."/>
        </authorList>
    </citation>
    <scope>NUCLEOTIDE SEQUENCE [LARGE SCALE GENOMIC DNA]</scope>
    <source>
        <strain evidence="2 3">KS4</strain>
    </source>
</reference>
<dbReference type="Proteomes" id="UP000317369">
    <property type="component" value="Chromosome"/>
</dbReference>
<evidence type="ECO:0000259" key="1">
    <source>
        <dbReference type="Pfam" id="PF13175"/>
    </source>
</evidence>
<sequence>MKNTGNSIAKICHLYEVIKVPSTLNNYYGASTGQIADDLQNLSLINVLIGPNNCGKSRLLRALFNSSSLTYENSIFTVIFQQNLNIVKEAIKSRLEDKGKHSDVHKLVSICDTGLKKSGMHGSMSALNAYIDKYFSKHSDRNGLNKEYSEITRKLENLYPVYIPTLRGFRGSGYTSTTVDDYFKNQGRLQNRSSVGNADSNRAENNEIFSGLNVNETIFQYQHSSLKERNAVRDFQQYLSKQFFNSEPVELITRRPAGISRFSGVSDKKSGLYIKIGDEQEYPIHQLGDGIQHIIIMTLPMFLHRDRDLLLFIEEPELYMHPGMLRQFIDSISTIPCNGTRQVFVTTHSHHFLDMTLDHDRISVYKLRKVLNENEVGDEKEAKFEIRNVSNEDFSLLNELGVRNSSVFLSNCTIWVEGITDRLYIGKYLACLQGKLLDEGLIKQKFVQDIHYAFVEYGGGNITHFFDCSDREDECMQPKNLCGELMLVSDSDYGKDERHEKLKASLGDRYYKIESREMECLLSASVIKGVLDEYSGLEDGIATAEINEVEYQGMPGDKDAKKFGAYLESLFEDVTKAKPSGIANPYQASSGTVKDKVKFCKKAVRLTGSWDDMSDQAKLLAKAVFDFVLSKNEGLDICEAGYEKGVQLLMKGIGKTKTVAVDVDDR</sequence>
<organism evidence="2 3">
    <name type="scientific">Poriferisphaera corsica</name>
    <dbReference type="NCBI Taxonomy" id="2528020"/>
    <lineage>
        <taxon>Bacteria</taxon>
        <taxon>Pseudomonadati</taxon>
        <taxon>Planctomycetota</taxon>
        <taxon>Phycisphaerae</taxon>
        <taxon>Phycisphaerales</taxon>
        <taxon>Phycisphaeraceae</taxon>
        <taxon>Poriferisphaera</taxon>
    </lineage>
</organism>
<name>A0A517YZE6_9BACT</name>
<dbReference type="PANTHER" id="PTHR43581">
    <property type="entry name" value="ATP/GTP PHOSPHATASE"/>
    <property type="match status" value="1"/>
</dbReference>
<accession>A0A517YZE6</accession>
<dbReference type="InterPro" id="IPR051396">
    <property type="entry name" value="Bact_Antivir_Def_Nuclease"/>
</dbReference>
<dbReference type="EMBL" id="CP036425">
    <property type="protein sequence ID" value="QDU35543.1"/>
    <property type="molecule type" value="Genomic_DNA"/>
</dbReference>
<dbReference type="RefSeq" id="WP_145081047.1">
    <property type="nucleotide sequence ID" value="NZ_CP036425.1"/>
</dbReference>
<keyword evidence="3" id="KW-1185">Reference proteome</keyword>